<sequence>MWALFLPPRAPPVIFLDPFMFSLFLSLPFTPHWFTDTDMDADGNATFGTSLTIFSPLPLRNLSFVYNVDEN</sequence>
<evidence type="ECO:0000256" key="1">
    <source>
        <dbReference type="SAM" id="SignalP"/>
    </source>
</evidence>
<protein>
    <submittedName>
        <fullName evidence="2">Uncharacterized protein</fullName>
    </submittedName>
</protein>
<gene>
    <name evidence="2" type="ORF">TIFTF001_021763</name>
</gene>
<keyword evidence="3" id="KW-1185">Reference proteome</keyword>
<comment type="caution">
    <text evidence="2">The sequence shown here is derived from an EMBL/GenBank/DDBJ whole genome shotgun (WGS) entry which is preliminary data.</text>
</comment>
<evidence type="ECO:0000313" key="3">
    <source>
        <dbReference type="Proteomes" id="UP001187192"/>
    </source>
</evidence>
<accession>A0AA88DDW9</accession>
<organism evidence="2 3">
    <name type="scientific">Ficus carica</name>
    <name type="common">Common fig</name>
    <dbReference type="NCBI Taxonomy" id="3494"/>
    <lineage>
        <taxon>Eukaryota</taxon>
        <taxon>Viridiplantae</taxon>
        <taxon>Streptophyta</taxon>
        <taxon>Embryophyta</taxon>
        <taxon>Tracheophyta</taxon>
        <taxon>Spermatophyta</taxon>
        <taxon>Magnoliopsida</taxon>
        <taxon>eudicotyledons</taxon>
        <taxon>Gunneridae</taxon>
        <taxon>Pentapetalae</taxon>
        <taxon>rosids</taxon>
        <taxon>fabids</taxon>
        <taxon>Rosales</taxon>
        <taxon>Moraceae</taxon>
        <taxon>Ficeae</taxon>
        <taxon>Ficus</taxon>
    </lineage>
</organism>
<evidence type="ECO:0000313" key="2">
    <source>
        <dbReference type="EMBL" id="GMN52616.1"/>
    </source>
</evidence>
<keyword evidence="1" id="KW-0732">Signal</keyword>
<dbReference type="EMBL" id="BTGU01000042">
    <property type="protein sequence ID" value="GMN52616.1"/>
    <property type="molecule type" value="Genomic_DNA"/>
</dbReference>
<dbReference type="AlphaFoldDB" id="A0AA88DDW9"/>
<feature type="signal peptide" evidence="1">
    <location>
        <begin position="1"/>
        <end position="26"/>
    </location>
</feature>
<feature type="chain" id="PRO_5041731097" evidence="1">
    <location>
        <begin position="27"/>
        <end position="71"/>
    </location>
</feature>
<reference evidence="2" key="1">
    <citation type="submission" date="2023-07" db="EMBL/GenBank/DDBJ databases">
        <title>draft genome sequence of fig (Ficus carica).</title>
        <authorList>
            <person name="Takahashi T."/>
            <person name="Nishimura K."/>
        </authorList>
    </citation>
    <scope>NUCLEOTIDE SEQUENCE</scope>
</reference>
<proteinExistence type="predicted"/>
<name>A0AA88DDW9_FICCA</name>
<dbReference type="Proteomes" id="UP001187192">
    <property type="component" value="Unassembled WGS sequence"/>
</dbReference>